<dbReference type="RefSeq" id="WP_046388245.1">
    <property type="nucleotide sequence ID" value="NZ_CP022435.1"/>
</dbReference>
<dbReference type="PANTHER" id="PTHR36834:SF2">
    <property type="entry name" value="MEMBRANE PROTEIN"/>
    <property type="match status" value="1"/>
</dbReference>
<protein>
    <submittedName>
        <fullName evidence="2">VanZ family protein</fullName>
    </submittedName>
</protein>
<dbReference type="EMBL" id="WLXI01000054">
    <property type="protein sequence ID" value="MTD02182.1"/>
    <property type="molecule type" value="Genomic_DNA"/>
</dbReference>
<dbReference type="AlphaFoldDB" id="A0A6L6G9Z1"/>
<evidence type="ECO:0000313" key="3">
    <source>
        <dbReference type="Proteomes" id="UP000483839"/>
    </source>
</evidence>
<name>A0A6L6G9Z1_STRUB</name>
<dbReference type="InterPro" id="IPR006976">
    <property type="entry name" value="VanZ-like"/>
</dbReference>
<evidence type="ECO:0000259" key="1">
    <source>
        <dbReference type="Pfam" id="PF04892"/>
    </source>
</evidence>
<dbReference type="Pfam" id="PF04892">
    <property type="entry name" value="VanZ"/>
    <property type="match status" value="1"/>
</dbReference>
<comment type="caution">
    <text evidence="2">The sequence shown here is derived from an EMBL/GenBank/DDBJ whole genome shotgun (WGS) entry which is preliminary data.</text>
</comment>
<dbReference type="InterPro" id="IPR053150">
    <property type="entry name" value="Teicoplanin_resist-assoc"/>
</dbReference>
<organism evidence="2 3">
    <name type="scientific">Streptococcus uberis</name>
    <dbReference type="NCBI Taxonomy" id="1349"/>
    <lineage>
        <taxon>Bacteria</taxon>
        <taxon>Bacillati</taxon>
        <taxon>Bacillota</taxon>
        <taxon>Bacilli</taxon>
        <taxon>Lactobacillales</taxon>
        <taxon>Streptococcaceae</taxon>
        <taxon>Streptococcus</taxon>
    </lineage>
</organism>
<reference evidence="2 3" key="1">
    <citation type="submission" date="2019-11" db="EMBL/GenBank/DDBJ databases">
        <title>Streptococcus uberis isolated from clinical mastitis cases on a southeastern Queensland dairy.</title>
        <authorList>
            <person name="Workentine M.L."/>
            <person name="Price R."/>
            <person name="Olchowy T."/>
        </authorList>
    </citation>
    <scope>NUCLEOTIDE SEQUENCE [LARGE SCALE GENOMIC DNA]</scope>
    <source>
        <strain evidence="2 3">OLC4459-A17</strain>
    </source>
</reference>
<proteinExistence type="predicted"/>
<dbReference type="Proteomes" id="UP000483839">
    <property type="component" value="Unassembled WGS sequence"/>
</dbReference>
<accession>A0A6L6G9Z1</accession>
<evidence type="ECO:0000313" key="2">
    <source>
        <dbReference type="EMBL" id="MTD02182.1"/>
    </source>
</evidence>
<feature type="domain" description="VanZ-like" evidence="1">
    <location>
        <begin position="24"/>
        <end position="161"/>
    </location>
</feature>
<gene>
    <name evidence="2" type="ORF">GKS16_07875</name>
</gene>
<sequence>MSTFFDNPRRFSVKVIRVIKALAILYILAICIMCFMPQPQLFEDIKTPNIIYVGRLRFLLVPFNSILGLGKVNTLFEGVWIFCQNLMNVFLLLPLVYLCHFLTSKWHGYAKSFLLGLTISFSIEITQLLLDVAINANRVFEIDDLWTNALGASIAYGLFRLTRSSKILT</sequence>
<dbReference type="PANTHER" id="PTHR36834">
    <property type="entry name" value="MEMBRANE PROTEIN-RELATED"/>
    <property type="match status" value="1"/>
</dbReference>